<reference evidence="2 3" key="1">
    <citation type="submission" date="2016-10" db="EMBL/GenBank/DDBJ databases">
        <authorList>
            <person name="de Groot N.N."/>
        </authorList>
    </citation>
    <scope>NUCLEOTIDE SEQUENCE [LARGE SCALE GENOMIC DNA]</scope>
    <source>
        <strain evidence="2 3">GAS232</strain>
    </source>
</reference>
<dbReference type="Proteomes" id="UP000182427">
    <property type="component" value="Chromosome I"/>
</dbReference>
<accession>A0A1G7LU47</accession>
<keyword evidence="3" id="KW-1185">Reference proteome</keyword>
<dbReference type="EMBL" id="LT629690">
    <property type="protein sequence ID" value="SDF53037.1"/>
    <property type="molecule type" value="Genomic_DNA"/>
</dbReference>
<evidence type="ECO:0000256" key="1">
    <source>
        <dbReference type="SAM" id="SignalP"/>
    </source>
</evidence>
<protein>
    <recommendedName>
        <fullName evidence="4">EfeO-type cupredoxin-like domain-containing protein</fullName>
    </recommendedName>
</protein>
<evidence type="ECO:0000313" key="3">
    <source>
        <dbReference type="Proteomes" id="UP000182427"/>
    </source>
</evidence>
<dbReference type="RefSeq" id="WP_156785120.1">
    <property type="nucleotide sequence ID" value="NZ_LT629690.1"/>
</dbReference>
<sequence>MIRHTVSAIVLAACTFAPIASHAFPLFGKNDTAQAKVKTVKLTLKNKSAAPMEVFIEDKSVTLAANGGEYALNAPEGTKVYGADKTVKVTVTRDLAGTVCSFR</sequence>
<keyword evidence="1" id="KW-0732">Signal</keyword>
<gene>
    <name evidence="2" type="ORF">SAMN05444167_2630</name>
</gene>
<dbReference type="AlphaFoldDB" id="A0A1G7LU47"/>
<dbReference type="OrthoDB" id="120755at2"/>
<evidence type="ECO:0000313" key="2">
    <source>
        <dbReference type="EMBL" id="SDF53037.1"/>
    </source>
</evidence>
<proteinExistence type="predicted"/>
<organism evidence="2 3">
    <name type="scientific">Terriglobus roseus</name>
    <dbReference type="NCBI Taxonomy" id="392734"/>
    <lineage>
        <taxon>Bacteria</taxon>
        <taxon>Pseudomonadati</taxon>
        <taxon>Acidobacteriota</taxon>
        <taxon>Terriglobia</taxon>
        <taxon>Terriglobales</taxon>
        <taxon>Acidobacteriaceae</taxon>
        <taxon>Terriglobus</taxon>
    </lineage>
</organism>
<name>A0A1G7LU47_9BACT</name>
<feature type="chain" id="PRO_5009241857" description="EfeO-type cupredoxin-like domain-containing protein" evidence="1">
    <location>
        <begin position="24"/>
        <end position="103"/>
    </location>
</feature>
<feature type="signal peptide" evidence="1">
    <location>
        <begin position="1"/>
        <end position="23"/>
    </location>
</feature>
<evidence type="ECO:0008006" key="4">
    <source>
        <dbReference type="Google" id="ProtNLM"/>
    </source>
</evidence>